<protein>
    <recommendedName>
        <fullName evidence="3">Reverse transcriptase Ty1/copia-type domain-containing protein</fullName>
    </recommendedName>
</protein>
<keyword evidence="2" id="KW-1185">Reference proteome</keyword>
<accession>K0RR43</accession>
<name>K0RR43_THAOC</name>
<comment type="caution">
    <text evidence="1">The sequence shown here is derived from an EMBL/GenBank/DDBJ whole genome shotgun (WGS) entry which is preliminary data.</text>
</comment>
<evidence type="ECO:0000313" key="2">
    <source>
        <dbReference type="Proteomes" id="UP000266841"/>
    </source>
</evidence>
<gene>
    <name evidence="1" type="ORF">THAOC_25478</name>
</gene>
<dbReference type="Proteomes" id="UP000266841">
    <property type="component" value="Unassembled WGS sequence"/>
</dbReference>
<sequence length="164" mass="18255">MQRAVARVHEVSEVSPVFGGVSRRRPPSSGGSFADNQVPTCLLQQMNVGGWKQLEGSSCKELFPIMDLTQSLGQSVGLSVSPTTMHVSIHEDNAGALVLAETIPPQYTPRSKHYHTKTIWFREEIQKRSIKLLKIATQEQLGDMFTKGVPTKVCEYLRSKIMGW</sequence>
<dbReference type="AlphaFoldDB" id="K0RR43"/>
<evidence type="ECO:0008006" key="3">
    <source>
        <dbReference type="Google" id="ProtNLM"/>
    </source>
</evidence>
<dbReference type="EMBL" id="AGNL01035163">
    <property type="protein sequence ID" value="EJK54859.1"/>
    <property type="molecule type" value="Genomic_DNA"/>
</dbReference>
<organism evidence="1 2">
    <name type="scientific">Thalassiosira oceanica</name>
    <name type="common">Marine diatom</name>
    <dbReference type="NCBI Taxonomy" id="159749"/>
    <lineage>
        <taxon>Eukaryota</taxon>
        <taxon>Sar</taxon>
        <taxon>Stramenopiles</taxon>
        <taxon>Ochrophyta</taxon>
        <taxon>Bacillariophyta</taxon>
        <taxon>Coscinodiscophyceae</taxon>
        <taxon>Thalassiosirophycidae</taxon>
        <taxon>Thalassiosirales</taxon>
        <taxon>Thalassiosiraceae</taxon>
        <taxon>Thalassiosira</taxon>
    </lineage>
</organism>
<proteinExistence type="predicted"/>
<reference evidence="1 2" key="1">
    <citation type="journal article" date="2012" name="Genome Biol.">
        <title>Genome and low-iron response of an oceanic diatom adapted to chronic iron limitation.</title>
        <authorList>
            <person name="Lommer M."/>
            <person name="Specht M."/>
            <person name="Roy A.S."/>
            <person name="Kraemer L."/>
            <person name="Andreson R."/>
            <person name="Gutowska M.A."/>
            <person name="Wolf J."/>
            <person name="Bergner S.V."/>
            <person name="Schilhabel M.B."/>
            <person name="Klostermeier U.C."/>
            <person name="Beiko R.G."/>
            <person name="Rosenstiel P."/>
            <person name="Hippler M."/>
            <person name="Laroche J."/>
        </authorList>
    </citation>
    <scope>NUCLEOTIDE SEQUENCE [LARGE SCALE GENOMIC DNA]</scope>
    <source>
        <strain evidence="1 2">CCMP1005</strain>
    </source>
</reference>
<dbReference type="OrthoDB" id="42576at2759"/>
<evidence type="ECO:0000313" key="1">
    <source>
        <dbReference type="EMBL" id="EJK54859.1"/>
    </source>
</evidence>
<dbReference type="CDD" id="cd09272">
    <property type="entry name" value="RNase_HI_RT_Ty1"/>
    <property type="match status" value="1"/>
</dbReference>